<reference evidence="4 5" key="1">
    <citation type="submission" date="2020-08" db="EMBL/GenBank/DDBJ databases">
        <title>Genome public.</title>
        <authorList>
            <person name="Liu C."/>
            <person name="Sun Q."/>
        </authorList>
    </citation>
    <scope>NUCLEOTIDE SEQUENCE [LARGE SCALE GENOMIC DNA]</scope>
    <source>
        <strain evidence="4 5">NSJ-6</strain>
    </source>
</reference>
<keyword evidence="1" id="KW-0472">Membrane</keyword>
<gene>
    <name evidence="4" type="ORF">H8S20_02820</name>
</gene>
<dbReference type="PANTHER" id="PTHR34978">
    <property type="entry name" value="POSSIBLE SENSOR-TRANSDUCER PROTEIN BLAR"/>
    <property type="match status" value="1"/>
</dbReference>
<dbReference type="PANTHER" id="PTHR34978:SF3">
    <property type="entry name" value="SLR0241 PROTEIN"/>
    <property type="match status" value="1"/>
</dbReference>
<keyword evidence="1" id="KW-0812">Transmembrane</keyword>
<dbReference type="CDD" id="cd07341">
    <property type="entry name" value="M56_BlaR1_MecR1_like"/>
    <property type="match status" value="1"/>
</dbReference>
<feature type="domain" description="Peptidase M56" evidence="2">
    <location>
        <begin position="7"/>
        <end position="287"/>
    </location>
</feature>
<evidence type="ECO:0000313" key="4">
    <source>
        <dbReference type="EMBL" id="MBC5627818.1"/>
    </source>
</evidence>
<feature type="transmembrane region" description="Helical" evidence="1">
    <location>
        <begin position="296"/>
        <end position="315"/>
    </location>
</feature>
<evidence type="ECO:0000259" key="3">
    <source>
        <dbReference type="Pfam" id="PF17225"/>
    </source>
</evidence>
<dbReference type="InterPro" id="IPR008756">
    <property type="entry name" value="Peptidase_M56"/>
</dbReference>
<dbReference type="Proteomes" id="UP000596929">
    <property type="component" value="Unassembled WGS sequence"/>
</dbReference>
<evidence type="ECO:0000259" key="2">
    <source>
        <dbReference type="Pfam" id="PF05569"/>
    </source>
</evidence>
<dbReference type="Pfam" id="PF17225">
    <property type="entry name" value="DUF5301"/>
    <property type="match status" value="1"/>
</dbReference>
<protein>
    <submittedName>
        <fullName evidence="4">DUF5301 domain-containing protein</fullName>
    </submittedName>
</protein>
<comment type="caution">
    <text evidence="4">The sequence shown here is derived from an EMBL/GenBank/DDBJ whole genome shotgun (WGS) entry which is preliminary data.</text>
</comment>
<feature type="transmembrane region" description="Helical" evidence="1">
    <location>
        <begin position="205"/>
        <end position="228"/>
    </location>
</feature>
<dbReference type="EMBL" id="JACOOO010000004">
    <property type="protein sequence ID" value="MBC5627818.1"/>
    <property type="molecule type" value="Genomic_DNA"/>
</dbReference>
<dbReference type="Pfam" id="PF05569">
    <property type="entry name" value="Peptidase_M56"/>
    <property type="match status" value="1"/>
</dbReference>
<dbReference type="InterPro" id="IPR052173">
    <property type="entry name" value="Beta-lactam_resp_regulator"/>
</dbReference>
<keyword evidence="5" id="KW-1185">Reference proteome</keyword>
<feature type="transmembrane region" description="Helical" evidence="1">
    <location>
        <begin position="6"/>
        <end position="28"/>
    </location>
</feature>
<evidence type="ECO:0000256" key="1">
    <source>
        <dbReference type="SAM" id="Phobius"/>
    </source>
</evidence>
<sequence>MSNIFLTVLKMSITSSYVIVFVLIARLLLKRCPKIFSYMLWGVVLFRLLCPISFESKLSFIPNNSISDGSININKPLINYIDYSSENLSKYTYEEENSTDNIKTNQINTSNNAKNPIHIISVASKVWIMAISIIIFYSSYSFIKLKKHLKCSRLIRENIYENSDIDTAFVLGIINPKIYIPKGLSTSEEQYILAHERIHIKRNDYLIKIIAYIALIIHCFNPLVWLSFILMSKDMEMACDEAVIKEIGSEIKKEYSMSLLAFATEKKAFGITPIAFGEGEVKSRIKNVLNYKKPRFWITIISIVVVIIVGVGLMFNPIKADESLLDINKVLEEISISSKVIISGNEKGAYILPGDVFSKNIKKGIENWSEDNIKLPDDVTEDITVYSDGQNEYKLGFYKEMPQTVKVSCDNNIKYYKTEVNAYDAALFVKSLSSYYLEEEVVKIITNGRKTNKTSYNDSPYYTDYLELNILNTRYYIYKDKNKYYLEIPYVAIYEIKKEDYESAKKYFKEPQENKSDTIDEDLIEELVCKTIEEDGGGYIKEDILIVTPKIFGYYSEENKLKIFATVFISNYSLNDNILEFESGGMSSYAITYGNDENGAYVLEELKRALDGGLLVSSIREFCTMPVSGKEIEGLADKILDYNMDYSDIIQLEREKLIQYLKDNNLKGISLLERKDDEPDKLIPLTN</sequence>
<dbReference type="RefSeq" id="WP_051986967.1">
    <property type="nucleotide sequence ID" value="NZ_JACOOO010000004.1"/>
</dbReference>
<dbReference type="Gene3D" id="2.60.40.4250">
    <property type="match status" value="1"/>
</dbReference>
<feature type="domain" description="DUF5301" evidence="3">
    <location>
        <begin position="440"/>
        <end position="495"/>
    </location>
</feature>
<feature type="transmembrane region" description="Helical" evidence="1">
    <location>
        <begin position="126"/>
        <end position="143"/>
    </location>
</feature>
<keyword evidence="1" id="KW-1133">Transmembrane helix</keyword>
<evidence type="ECO:0000313" key="5">
    <source>
        <dbReference type="Proteomes" id="UP000596929"/>
    </source>
</evidence>
<accession>A0ABR7DAT9</accession>
<proteinExistence type="predicted"/>
<dbReference type="InterPro" id="IPR033782">
    <property type="entry name" value="DUF5301"/>
</dbReference>
<name>A0ABR7DAT9_9CLOT</name>
<organism evidence="4 5">
    <name type="scientific">Clostridium hominis</name>
    <dbReference type="NCBI Taxonomy" id="2763036"/>
    <lineage>
        <taxon>Bacteria</taxon>
        <taxon>Bacillati</taxon>
        <taxon>Bacillota</taxon>
        <taxon>Clostridia</taxon>
        <taxon>Eubacteriales</taxon>
        <taxon>Clostridiaceae</taxon>
        <taxon>Clostridium</taxon>
    </lineage>
</organism>